<feature type="domain" description="Hint" evidence="2">
    <location>
        <begin position="1503"/>
        <end position="1597"/>
    </location>
</feature>
<dbReference type="PROSITE" id="PS50817">
    <property type="entry name" value="INTEIN_N_TER"/>
    <property type="match status" value="1"/>
</dbReference>
<protein>
    <submittedName>
        <fullName evidence="3">Polymorphic toxin-type HINT domain-containing protein</fullName>
    </submittedName>
</protein>
<keyword evidence="4" id="KW-1185">Reference proteome</keyword>
<accession>A0ABV5VYC5</accession>
<dbReference type="SUPFAM" id="SSF51294">
    <property type="entry name" value="Hedgehog/intein (Hint) domain"/>
    <property type="match status" value="1"/>
</dbReference>
<dbReference type="Gene3D" id="2.180.10.10">
    <property type="entry name" value="RHS repeat-associated core"/>
    <property type="match status" value="4"/>
</dbReference>
<dbReference type="InterPro" id="IPR056823">
    <property type="entry name" value="TEN-like_YD-shell"/>
</dbReference>
<dbReference type="Gene3D" id="2.170.16.10">
    <property type="entry name" value="Hedgehog/Intein (Hint) domain"/>
    <property type="match status" value="1"/>
</dbReference>
<dbReference type="Pfam" id="PF25023">
    <property type="entry name" value="TEN_YD-shell"/>
    <property type="match status" value="2"/>
</dbReference>
<dbReference type="PROSITE" id="PS50818">
    <property type="entry name" value="INTEIN_C_TER"/>
    <property type="match status" value="1"/>
</dbReference>
<dbReference type="InterPro" id="IPR006141">
    <property type="entry name" value="Intein_N"/>
</dbReference>
<dbReference type="InterPro" id="IPR031325">
    <property type="entry name" value="RHS_repeat"/>
</dbReference>
<dbReference type="SMART" id="SM00306">
    <property type="entry name" value="HintN"/>
    <property type="match status" value="1"/>
</dbReference>
<dbReference type="InterPro" id="IPR022385">
    <property type="entry name" value="Rhs_assc_core"/>
</dbReference>
<evidence type="ECO:0000259" key="2">
    <source>
        <dbReference type="SMART" id="SM00306"/>
    </source>
</evidence>
<dbReference type="InterPro" id="IPR003587">
    <property type="entry name" value="Hint_dom_N"/>
</dbReference>
<dbReference type="CDD" id="cd00081">
    <property type="entry name" value="Hint"/>
    <property type="match status" value="1"/>
</dbReference>
<dbReference type="PANTHER" id="PTHR32305:SF15">
    <property type="entry name" value="PROTEIN RHSA-RELATED"/>
    <property type="match status" value="1"/>
</dbReference>
<dbReference type="Pfam" id="PF05593">
    <property type="entry name" value="RHS_repeat"/>
    <property type="match status" value="3"/>
</dbReference>
<dbReference type="RefSeq" id="WP_344901786.1">
    <property type="nucleotide sequence ID" value="NZ_BAAAYO010000001.1"/>
</dbReference>
<organism evidence="3 4">
    <name type="scientific">Paenibacillus hodogayensis</name>
    <dbReference type="NCBI Taxonomy" id="279208"/>
    <lineage>
        <taxon>Bacteria</taxon>
        <taxon>Bacillati</taxon>
        <taxon>Bacillota</taxon>
        <taxon>Bacilli</taxon>
        <taxon>Bacillales</taxon>
        <taxon>Paenibacillaceae</taxon>
        <taxon>Paenibacillus</taxon>
    </lineage>
</organism>
<gene>
    <name evidence="3" type="ORF">ACFFNY_17200</name>
</gene>
<evidence type="ECO:0000313" key="4">
    <source>
        <dbReference type="Proteomes" id="UP001589619"/>
    </source>
</evidence>
<dbReference type="InterPro" id="IPR030934">
    <property type="entry name" value="Intein_C"/>
</dbReference>
<name>A0ABV5VYC5_9BACL</name>
<evidence type="ECO:0000256" key="1">
    <source>
        <dbReference type="ARBA" id="ARBA00022737"/>
    </source>
</evidence>
<keyword evidence="1" id="KW-0677">Repeat</keyword>
<dbReference type="InterPro" id="IPR036844">
    <property type="entry name" value="Hint_dom_sf"/>
</dbReference>
<comment type="caution">
    <text evidence="3">The sequence shown here is derived from an EMBL/GenBank/DDBJ whole genome shotgun (WGS) entry which is preliminary data.</text>
</comment>
<dbReference type="InterPro" id="IPR006530">
    <property type="entry name" value="YD"/>
</dbReference>
<dbReference type="Proteomes" id="UP001589619">
    <property type="component" value="Unassembled WGS sequence"/>
</dbReference>
<reference evidence="3 4" key="1">
    <citation type="submission" date="2024-09" db="EMBL/GenBank/DDBJ databases">
        <authorList>
            <person name="Sun Q."/>
            <person name="Mori K."/>
        </authorList>
    </citation>
    <scope>NUCLEOTIDE SEQUENCE [LARGE SCALE GENOMIC DNA]</scope>
    <source>
        <strain evidence="3 4">JCM 12520</strain>
    </source>
</reference>
<dbReference type="InterPro" id="IPR050708">
    <property type="entry name" value="T6SS_VgrG/RHS"/>
</dbReference>
<dbReference type="Pfam" id="PF07591">
    <property type="entry name" value="PT-HINT"/>
    <property type="match status" value="1"/>
</dbReference>
<dbReference type="EMBL" id="JBHMAG010000012">
    <property type="protein sequence ID" value="MFB9753304.1"/>
    <property type="molecule type" value="Genomic_DNA"/>
</dbReference>
<evidence type="ECO:0000313" key="3">
    <source>
        <dbReference type="EMBL" id="MFB9753304.1"/>
    </source>
</evidence>
<dbReference type="NCBIfam" id="TIGR01643">
    <property type="entry name" value="YD_repeat_2x"/>
    <property type="match status" value="4"/>
</dbReference>
<proteinExistence type="predicted"/>
<sequence length="1742" mass="194825">MSNSTYQRTMNALSSTSFPRSYDELAVRRLQVQTDVAPFALSAGSENISPINGALNLRVTDLVLPGRNGLSFALTRQFNSADATYYDKYVYQGSITREKYYLDLSARLYTTNPYQLTPYGSASAFSIDPVFGHFSFVQYMGWYDKWPYPFNYYVETQEFDETVRKQLQASYPYVDPNNINSPSLFSKMYLINGTYLEAKAYTTGGVYRVPYYQPEFLGIGYSNKTKAFPNENRFPIGKGWSWDIPYIELKDNKNYLHLPGGSAYQISGNSLVGYPWNDLSITYDSSVTVNDKTSYYVLTSIQGQKQYFTSYGQLIQMADLFGNTVQFEYSYISPYGSVLTKVRDALDNEINITYSTTKVTLTSGDRTVEYDKMLDPQGNKELLSRVTDPKGRQTLYEYSVASTAFDLVASGTREDNFAALLTKVHHPTQARTEYTYTPYERRIGTFAIEQAYRVTAREEVMTPIGVPSMTANRVTYSYNGDGAGVMPGPSDVFMTTVNDGRVQSTYTYDKIRINDDLPYVYYNTGITQHDGVQTTTSAMEYNRTNRWPTPIKRTSKTIRGTEQSVEVITQTSYDPYGNVTSETDPNNVVTSYGYDNATHLLRSVTQPINNSGLTAYTEIDRYPGTNAVQQVRVKEGGAGGPLKSQISYGYDGYGNATAVTLKDDNRDIVVSTAYDGLYSAGFPTSQSIQVTDANNQTTTISQSFAYTKSTGERTRAVDGKGYATDYEFDKLGRLTKVKHPDASEMKLTYDDAANELVVKDETQIETRTQWNPLGWKVAAGIVGKAQQTFGYDAYGRVSWSKDGAGNQTDYTYDNRNRLKTTVYPGGATATVAYDDVNRIVTETDAEGNKTVTASDVLGRMIRKERNSGSNERMGWNEYAYDYAGNLTTLQDGRADGAGGVQTTQYGYDILNRLVAVTDALANTTRYTYSMANNLTRVEYPDHNQVQKQYDQVGRLIRSIDASNQIETYAYDANSNLLTSIDRKGQTRTFGYDSRNRQLSSAMSDEVIAFQYDAAGRRQWMQDNTGRTNYTYDSATGWLTTVQSPDQYKVQYQYNDEGKRIRMIDPFGVATQYKYDTRSRLKEVGPAENDWYARYSYQGNNLPKEQEYRNGVKSTSTYTEYNLNGLTHTNAGGTFRTYSYGYDLHRNQTSRTENGAGHNFGYDALNRIATSSQFNEQYQYDKRGNRASLQSDKPLNLFGASYQYDNRNRLTGVNTGTGAVVGYRYNGDGLLVERSENGVTTRYYYDGADMIAEGTVSGGAVTHKASYIRGNGLVARVDGNGGKAYYVHNGHGDVVALTDGTGNVLNQYTYDMWGNPLTEQESVPNPFRYSGEFWDKSTQLQYLRARWYDPSMGRFINEDTYEGDISNPLSLNLYTYVQNNPLINVDPSGHSMCGIGGEGAAWCYNYFSGIQNKMQSIYYSITDSTVFKGTQAIADFAVLDDVNTLLDSNASLTDKGLAGLGFIPVGKVYKGGKILVSLANKYKTISREVKASEDAFRAVKNIACNCFIAGTKVQTKDGEKPIEDVKVGDQVLAKDDITGEVAYKDVQQLFQREEEETYNITVGNELITTTSEHPFWIVGVGWVKSKYLLVGDILTTSNGKTITIDKIEVKKEHVTVYNFKVEDFHTYFVSNLGIWTHNSCFTWTGKGFDNLAKGLTPDDFIKGLEDSGWTKTIESGGRKSGDATIFLDPSSGTKVRIHASPGEGSPYFRVQNSGGGYLDASGIFPSNATKQELRDLTHFYFGQ</sequence>
<dbReference type="NCBIfam" id="TIGR03696">
    <property type="entry name" value="Rhs_assc_core"/>
    <property type="match status" value="1"/>
</dbReference>
<dbReference type="PANTHER" id="PTHR32305">
    <property type="match status" value="1"/>
</dbReference>